<keyword evidence="2" id="KW-1185">Reference proteome</keyword>
<accession>A0ACB7YQ44</accession>
<name>A0ACB7YQ44_9ERIC</name>
<gene>
    <name evidence="1" type="ORF">Vadar_023586</name>
</gene>
<comment type="caution">
    <text evidence="1">The sequence shown here is derived from an EMBL/GenBank/DDBJ whole genome shotgun (WGS) entry which is preliminary data.</text>
</comment>
<evidence type="ECO:0000313" key="2">
    <source>
        <dbReference type="Proteomes" id="UP000828048"/>
    </source>
</evidence>
<proteinExistence type="predicted"/>
<evidence type="ECO:0000313" key="1">
    <source>
        <dbReference type="EMBL" id="KAH7855313.1"/>
    </source>
</evidence>
<protein>
    <submittedName>
        <fullName evidence="1">Uncharacterized protein</fullName>
    </submittedName>
</protein>
<sequence length="221" mass="24350">MSLANPNPNPNPNPNRRFTTPQSLSDWLKPRLPADSFASWGVKPGTKNVHNLFLELSEGETTLFDDDSAPPVRTLDVVIVRIIGSNNRILIESCQELSDGSVRDRNRPLSEKMKPGENPEAAAARAVREELGSVIGGGDGGVRIVQDSYVKKVEERVSVSYPGLPARYVLHSVDAFVDGLPEGEFCTEEGAEYEDSDENRLADAALSCRKHYWKWVDANSI</sequence>
<dbReference type="EMBL" id="CM037161">
    <property type="protein sequence ID" value="KAH7855313.1"/>
    <property type="molecule type" value="Genomic_DNA"/>
</dbReference>
<organism evidence="1 2">
    <name type="scientific">Vaccinium darrowii</name>
    <dbReference type="NCBI Taxonomy" id="229202"/>
    <lineage>
        <taxon>Eukaryota</taxon>
        <taxon>Viridiplantae</taxon>
        <taxon>Streptophyta</taxon>
        <taxon>Embryophyta</taxon>
        <taxon>Tracheophyta</taxon>
        <taxon>Spermatophyta</taxon>
        <taxon>Magnoliopsida</taxon>
        <taxon>eudicotyledons</taxon>
        <taxon>Gunneridae</taxon>
        <taxon>Pentapetalae</taxon>
        <taxon>asterids</taxon>
        <taxon>Ericales</taxon>
        <taxon>Ericaceae</taxon>
        <taxon>Vaccinioideae</taxon>
        <taxon>Vaccinieae</taxon>
        <taxon>Vaccinium</taxon>
    </lineage>
</organism>
<dbReference type="Proteomes" id="UP000828048">
    <property type="component" value="Chromosome 11"/>
</dbReference>
<reference evidence="1 2" key="1">
    <citation type="journal article" date="2021" name="Hortic Res">
        <title>High-quality reference genome and annotation aids understanding of berry development for evergreen blueberry (Vaccinium darrowii).</title>
        <authorList>
            <person name="Yu J."/>
            <person name="Hulse-Kemp A.M."/>
            <person name="Babiker E."/>
            <person name="Staton M."/>
        </authorList>
    </citation>
    <scope>NUCLEOTIDE SEQUENCE [LARGE SCALE GENOMIC DNA]</scope>
    <source>
        <strain evidence="2">cv. NJ 8807/NJ 8810</strain>
        <tissue evidence="1">Young leaf</tissue>
    </source>
</reference>